<evidence type="ECO:0000313" key="1">
    <source>
        <dbReference type="EMBL" id="PIC12753.1"/>
    </source>
</evidence>
<organism evidence="1 2">
    <name type="scientific">Caenorhabditis nigoni</name>
    <dbReference type="NCBI Taxonomy" id="1611254"/>
    <lineage>
        <taxon>Eukaryota</taxon>
        <taxon>Metazoa</taxon>
        <taxon>Ecdysozoa</taxon>
        <taxon>Nematoda</taxon>
        <taxon>Chromadorea</taxon>
        <taxon>Rhabditida</taxon>
        <taxon>Rhabditina</taxon>
        <taxon>Rhabditomorpha</taxon>
        <taxon>Rhabditoidea</taxon>
        <taxon>Rhabditidae</taxon>
        <taxon>Peloderinae</taxon>
        <taxon>Caenorhabditis</taxon>
    </lineage>
</organism>
<proteinExistence type="predicted"/>
<dbReference type="STRING" id="1611254.A0A2G5SCV7"/>
<dbReference type="AlphaFoldDB" id="A0A2G5SCV7"/>
<evidence type="ECO:0000313" key="2">
    <source>
        <dbReference type="Proteomes" id="UP000230233"/>
    </source>
</evidence>
<dbReference type="Proteomes" id="UP000230233">
    <property type="component" value="Unassembled WGS sequence"/>
</dbReference>
<gene>
    <name evidence="1" type="ORF">B9Z55_028260</name>
</gene>
<sequence length="205" mass="23324">MEETQIMSSYDYGKEIQIGGARVRILRREDSEAQGRFRGFVKTVTWSLKLLQDITTDPRGAVLFAETLIDIVHRHDPFQTPETKAGVIFETEETDSGVGLTIQNINKITVRQIVENMARMSQSSKSPLELEVPNITVRITYLNPPTGSGKRAFTTGDILELTDFKRKKVTDITDEGDEVSKQRRSNIMLNEEEHNLINFLNRILI</sequence>
<dbReference type="EMBL" id="PDUG01000019">
    <property type="protein sequence ID" value="PIC12753.1"/>
    <property type="molecule type" value="Genomic_DNA"/>
</dbReference>
<name>A0A2G5SCV7_9PELO</name>
<reference evidence="2" key="1">
    <citation type="submission" date="2017-10" db="EMBL/GenBank/DDBJ databases">
        <title>Rapid genome shrinkage in a self-fertile nematode reveals novel sperm competition proteins.</title>
        <authorList>
            <person name="Yin D."/>
            <person name="Schwarz E.M."/>
            <person name="Thomas C.G."/>
            <person name="Felde R.L."/>
            <person name="Korf I.F."/>
            <person name="Cutter A.D."/>
            <person name="Schartner C.M."/>
            <person name="Ralston E.J."/>
            <person name="Meyer B.J."/>
            <person name="Haag E.S."/>
        </authorList>
    </citation>
    <scope>NUCLEOTIDE SEQUENCE [LARGE SCALE GENOMIC DNA]</scope>
    <source>
        <strain evidence="2">JU1422</strain>
    </source>
</reference>
<comment type="caution">
    <text evidence="1">The sequence shown here is derived from an EMBL/GenBank/DDBJ whole genome shotgun (WGS) entry which is preliminary data.</text>
</comment>
<protein>
    <submittedName>
        <fullName evidence="1">Uncharacterized protein</fullName>
    </submittedName>
</protein>
<accession>A0A2G5SCV7</accession>
<keyword evidence="2" id="KW-1185">Reference proteome</keyword>